<proteinExistence type="predicted"/>
<name>A0AAE7BRD7_9LACO</name>
<geneLocation type="plasmid" evidence="3 4">
    <name>unnamed</name>
</geneLocation>
<dbReference type="InterPro" id="IPR005754">
    <property type="entry name" value="Sortase"/>
</dbReference>
<evidence type="ECO:0000256" key="1">
    <source>
        <dbReference type="ARBA" id="ARBA00022801"/>
    </source>
</evidence>
<evidence type="ECO:0000313" key="4">
    <source>
        <dbReference type="Proteomes" id="UP000463931"/>
    </source>
</evidence>
<dbReference type="Proteomes" id="UP000463931">
    <property type="component" value="Plasmid unnamed"/>
</dbReference>
<keyword evidence="3" id="KW-0614">Plasmid</keyword>
<evidence type="ECO:0000313" key="3">
    <source>
        <dbReference type="EMBL" id="QIA91100.1"/>
    </source>
</evidence>
<dbReference type="Pfam" id="PF04203">
    <property type="entry name" value="Sortase"/>
    <property type="match status" value="1"/>
</dbReference>
<organism evidence="3 4">
    <name type="scientific">Ligilactobacillus murinus</name>
    <dbReference type="NCBI Taxonomy" id="1622"/>
    <lineage>
        <taxon>Bacteria</taxon>
        <taxon>Bacillati</taxon>
        <taxon>Bacillota</taxon>
        <taxon>Bacilli</taxon>
        <taxon>Lactobacillales</taxon>
        <taxon>Lactobacillaceae</taxon>
        <taxon>Ligilactobacillus</taxon>
    </lineage>
</organism>
<gene>
    <name evidence="3" type="ORF">FEE40_12865</name>
</gene>
<keyword evidence="1" id="KW-0378">Hydrolase</keyword>
<feature type="active site" description="Acyl-thioester intermediate" evidence="2">
    <location>
        <position position="161"/>
    </location>
</feature>
<dbReference type="Gene3D" id="2.40.260.10">
    <property type="entry name" value="Sortase"/>
    <property type="match status" value="1"/>
</dbReference>
<protein>
    <submittedName>
        <fullName evidence="3">Sortase</fullName>
    </submittedName>
</protein>
<dbReference type="AlphaFoldDB" id="A0AAE7BRD7"/>
<accession>A0AAE7BRD7</accession>
<evidence type="ECO:0000256" key="2">
    <source>
        <dbReference type="PIRSR" id="PIRSR605754-1"/>
    </source>
</evidence>
<feature type="active site" description="Proton donor/acceptor" evidence="2">
    <location>
        <position position="82"/>
    </location>
</feature>
<dbReference type="InterPro" id="IPR023365">
    <property type="entry name" value="Sortase_dom-sf"/>
</dbReference>
<dbReference type="GO" id="GO:0016787">
    <property type="term" value="F:hydrolase activity"/>
    <property type="evidence" value="ECO:0007669"/>
    <property type="project" value="UniProtKB-KW"/>
</dbReference>
<reference evidence="3 4" key="1">
    <citation type="journal article" date="2019" name="Nat. Med.">
        <title>Preventing dysbiosis of the neonatal mouse intestinal microbiome protects against late-onset sepsis.</title>
        <authorList>
            <person name="Singer J.R."/>
            <person name="Blosser E.G."/>
            <person name="Zindl C.L."/>
            <person name="Silberger D.J."/>
            <person name="Conlan S."/>
            <person name="Laufer V.A."/>
            <person name="DiToro D."/>
            <person name="Deming C."/>
            <person name="Kumar R."/>
            <person name="Morrow C.D."/>
            <person name="Segre J.A."/>
            <person name="Gray M.J."/>
            <person name="Randolph D.A."/>
            <person name="Weaver C.T."/>
        </authorList>
    </citation>
    <scope>NUCLEOTIDE SEQUENCE [LARGE SCALE GENOMIC DNA]</scope>
    <source>
        <strain evidence="3 4">V10</strain>
    </source>
</reference>
<dbReference type="SUPFAM" id="SSF63817">
    <property type="entry name" value="Sortase"/>
    <property type="match status" value="1"/>
</dbReference>
<sequence length="203" mass="23303">MRNNSTINISNIKQSIMVKDLQGANKLGVVAMPYLGIYLPIYDKPYDQYALTKGANRLKPVDQNQNVLTANIWSGNLMLVAHNYTDGTTMFSALQQNTGQVEPYIIAGNVQKNYWLKGREAYVATEDFVCKYTIEYQKVVSEYDISIRKDTPNSIIQIITCLEPKDDMRIITVGNLTKKYTWDEIPFDVAKYFDNEIYPFNVR</sequence>
<dbReference type="EMBL" id="CP040853">
    <property type="protein sequence ID" value="QIA91100.1"/>
    <property type="molecule type" value="Genomic_DNA"/>
</dbReference>